<feature type="non-terminal residue" evidence="2">
    <location>
        <position position="1"/>
    </location>
</feature>
<proteinExistence type="predicted"/>
<name>A0AAN4Z1M0_9BILA</name>
<evidence type="ECO:0000313" key="2">
    <source>
        <dbReference type="EMBL" id="GMR32872.1"/>
    </source>
</evidence>
<protein>
    <submittedName>
        <fullName evidence="2">Uncharacterized protein</fullName>
    </submittedName>
</protein>
<evidence type="ECO:0000313" key="3">
    <source>
        <dbReference type="Proteomes" id="UP001328107"/>
    </source>
</evidence>
<sequence>CCRISVLLRASRWVRSGLLPSRIVRPPSRHLWCAHPPSVLPPLRSIRIRCRSSLASNAAASVACPIAITDAYGTAAAECAKHSPAARTTTTVESREGRGRSSTTEDTVVEWVTHLTSLTP</sequence>
<dbReference type="EMBL" id="BTRK01000001">
    <property type="protein sequence ID" value="GMR32872.1"/>
    <property type="molecule type" value="Genomic_DNA"/>
</dbReference>
<reference evidence="3" key="1">
    <citation type="submission" date="2022-10" db="EMBL/GenBank/DDBJ databases">
        <title>Genome assembly of Pristionchus species.</title>
        <authorList>
            <person name="Yoshida K."/>
            <person name="Sommer R.J."/>
        </authorList>
    </citation>
    <scope>NUCLEOTIDE SEQUENCE [LARGE SCALE GENOMIC DNA]</scope>
    <source>
        <strain evidence="3">RS5460</strain>
    </source>
</reference>
<feature type="region of interest" description="Disordered" evidence="1">
    <location>
        <begin position="83"/>
        <end position="106"/>
    </location>
</feature>
<gene>
    <name evidence="2" type="ORF">PMAYCL1PPCAC_03067</name>
</gene>
<dbReference type="AlphaFoldDB" id="A0AAN4Z1M0"/>
<comment type="caution">
    <text evidence="2">The sequence shown here is derived from an EMBL/GenBank/DDBJ whole genome shotgun (WGS) entry which is preliminary data.</text>
</comment>
<feature type="non-terminal residue" evidence="2">
    <location>
        <position position="120"/>
    </location>
</feature>
<accession>A0AAN4Z1M0</accession>
<evidence type="ECO:0000256" key="1">
    <source>
        <dbReference type="SAM" id="MobiDB-lite"/>
    </source>
</evidence>
<organism evidence="2 3">
    <name type="scientific">Pristionchus mayeri</name>
    <dbReference type="NCBI Taxonomy" id="1317129"/>
    <lineage>
        <taxon>Eukaryota</taxon>
        <taxon>Metazoa</taxon>
        <taxon>Ecdysozoa</taxon>
        <taxon>Nematoda</taxon>
        <taxon>Chromadorea</taxon>
        <taxon>Rhabditida</taxon>
        <taxon>Rhabditina</taxon>
        <taxon>Diplogasteromorpha</taxon>
        <taxon>Diplogasteroidea</taxon>
        <taxon>Neodiplogasteridae</taxon>
        <taxon>Pristionchus</taxon>
    </lineage>
</organism>
<dbReference type="Proteomes" id="UP001328107">
    <property type="component" value="Unassembled WGS sequence"/>
</dbReference>
<keyword evidence="3" id="KW-1185">Reference proteome</keyword>